<keyword evidence="2" id="KW-0732">Signal</keyword>
<dbReference type="NCBIfam" id="NF040603">
    <property type="entry name" value="choice_anch_P"/>
    <property type="match status" value="1"/>
</dbReference>
<dbReference type="EMBL" id="CP089984">
    <property type="protein sequence ID" value="WXB16985.1"/>
    <property type="molecule type" value="Genomic_DNA"/>
</dbReference>
<evidence type="ECO:0000313" key="4">
    <source>
        <dbReference type="Proteomes" id="UP001370348"/>
    </source>
</evidence>
<gene>
    <name evidence="3" type="ORF">LZC94_06845</name>
</gene>
<organism evidence="3 4">
    <name type="scientific">Pendulispora albinea</name>
    <dbReference type="NCBI Taxonomy" id="2741071"/>
    <lineage>
        <taxon>Bacteria</taxon>
        <taxon>Pseudomonadati</taxon>
        <taxon>Myxococcota</taxon>
        <taxon>Myxococcia</taxon>
        <taxon>Myxococcales</taxon>
        <taxon>Sorangiineae</taxon>
        <taxon>Pendulisporaceae</taxon>
        <taxon>Pendulispora</taxon>
    </lineage>
</organism>
<feature type="compositionally biased region" description="Polar residues" evidence="1">
    <location>
        <begin position="40"/>
        <end position="55"/>
    </location>
</feature>
<name>A0ABZ2M1Y2_9BACT</name>
<feature type="signal peptide" evidence="2">
    <location>
        <begin position="1"/>
        <end position="24"/>
    </location>
</feature>
<dbReference type="RefSeq" id="WP_394826615.1">
    <property type="nucleotide sequence ID" value="NZ_CP089984.1"/>
</dbReference>
<sequence length="287" mass="29085">MMKSNFVRAGILGLFAMSFGVAGCASGDSGSSSSDELQGDQITQDPSATGDFSSASAHSGRAIAATLKIGKPNGLADYAENLFVSDTTPLPSAGGDLAESLVTANLGDLLKAGVANASTKSTRWGTLSRASVANAALFGGYSGGLLGDVLGDSGHGGTVSIDLRQLLSDLGVSDTVNQLFGKGGLLELGIRADVVEEDARAWCDAKNRAHSSAGVKILNLSVNGRPILVTQEPNQTIDLGIAKIVINAQEKSEGGARIDAAALQITVLDVIDLKVARAAAGVVCITT</sequence>
<reference evidence="3 4" key="1">
    <citation type="submission" date="2021-12" db="EMBL/GenBank/DDBJ databases">
        <title>Discovery of the Pendulisporaceae a myxobacterial family with distinct sporulation behavior and unique specialized metabolism.</title>
        <authorList>
            <person name="Garcia R."/>
            <person name="Popoff A."/>
            <person name="Bader C.D."/>
            <person name="Loehr J."/>
            <person name="Walesch S."/>
            <person name="Walt C."/>
            <person name="Boldt J."/>
            <person name="Bunk B."/>
            <person name="Haeckl F.J.F.P.J."/>
            <person name="Gunesch A.P."/>
            <person name="Birkelbach J."/>
            <person name="Nuebel U."/>
            <person name="Pietschmann T."/>
            <person name="Bach T."/>
            <person name="Mueller R."/>
        </authorList>
    </citation>
    <scope>NUCLEOTIDE SEQUENCE [LARGE SCALE GENOMIC DNA]</scope>
    <source>
        <strain evidence="3 4">MSr11954</strain>
    </source>
</reference>
<protein>
    <recommendedName>
        <fullName evidence="5">Lipoprotein</fullName>
    </recommendedName>
</protein>
<feature type="chain" id="PRO_5045309461" description="Lipoprotein" evidence="2">
    <location>
        <begin position="25"/>
        <end position="287"/>
    </location>
</feature>
<evidence type="ECO:0008006" key="5">
    <source>
        <dbReference type="Google" id="ProtNLM"/>
    </source>
</evidence>
<evidence type="ECO:0000256" key="1">
    <source>
        <dbReference type="SAM" id="MobiDB-lite"/>
    </source>
</evidence>
<dbReference type="PROSITE" id="PS51257">
    <property type="entry name" value="PROKAR_LIPOPROTEIN"/>
    <property type="match status" value="1"/>
</dbReference>
<accession>A0ABZ2M1Y2</accession>
<evidence type="ECO:0000313" key="3">
    <source>
        <dbReference type="EMBL" id="WXB16985.1"/>
    </source>
</evidence>
<dbReference type="Proteomes" id="UP001370348">
    <property type="component" value="Chromosome"/>
</dbReference>
<evidence type="ECO:0000256" key="2">
    <source>
        <dbReference type="SAM" id="SignalP"/>
    </source>
</evidence>
<keyword evidence="4" id="KW-1185">Reference proteome</keyword>
<feature type="region of interest" description="Disordered" evidence="1">
    <location>
        <begin position="30"/>
        <end position="55"/>
    </location>
</feature>
<proteinExistence type="predicted"/>